<dbReference type="AlphaFoldDB" id="D8S918"/>
<dbReference type="EMBL" id="GL377607">
    <property type="protein sequence ID" value="EFJ19267.1"/>
    <property type="molecule type" value="Genomic_DNA"/>
</dbReference>
<feature type="region of interest" description="Disordered" evidence="1">
    <location>
        <begin position="135"/>
        <end position="157"/>
    </location>
</feature>
<sequence length="248" mass="27926">MANCELLGDVVPGLSELQQGRIWMQGRDPGARNGNMGSNQIGYHRQARATRLLPWQWIRRLLPCFGHFPISLRCHLPKDGAQQSPVDRDPWLQNVDFSRPSAPEGHGCPIDPLPPLAAGDRRTHPTVVPFFGAEERSKSEIQSLQRPDSPECRGDIDPMPPSLLLVRDLLYSRQVEYYQELPKAGKDAKLVEYPDRGHSLPFPKVEGEMDYSYGEMIQFVDKYSNCHAAAPFTYPTMKQALANFSQGI</sequence>
<gene>
    <name evidence="2" type="ORF">SELMODRAFT_419467</name>
</gene>
<organism evidence="3">
    <name type="scientific">Selaginella moellendorffii</name>
    <name type="common">Spikemoss</name>
    <dbReference type="NCBI Taxonomy" id="88036"/>
    <lineage>
        <taxon>Eukaryota</taxon>
        <taxon>Viridiplantae</taxon>
        <taxon>Streptophyta</taxon>
        <taxon>Embryophyta</taxon>
        <taxon>Tracheophyta</taxon>
        <taxon>Lycopodiopsida</taxon>
        <taxon>Selaginellales</taxon>
        <taxon>Selaginellaceae</taxon>
        <taxon>Selaginella</taxon>
    </lineage>
</organism>
<dbReference type="Gene3D" id="3.40.50.1820">
    <property type="entry name" value="alpha/beta hydrolase"/>
    <property type="match status" value="1"/>
</dbReference>
<evidence type="ECO:0000313" key="2">
    <source>
        <dbReference type="EMBL" id="EFJ19267.1"/>
    </source>
</evidence>
<protein>
    <recommendedName>
        <fullName evidence="4">Alpha/beta hydrolase fold-3 domain-containing protein</fullName>
    </recommendedName>
</protein>
<evidence type="ECO:0000256" key="1">
    <source>
        <dbReference type="SAM" id="MobiDB-lite"/>
    </source>
</evidence>
<dbReference type="Proteomes" id="UP000001514">
    <property type="component" value="Unassembled WGS sequence"/>
</dbReference>
<evidence type="ECO:0000313" key="3">
    <source>
        <dbReference type="Proteomes" id="UP000001514"/>
    </source>
</evidence>
<dbReference type="KEGG" id="smo:SELMODRAFT_419467"/>
<evidence type="ECO:0008006" key="4">
    <source>
        <dbReference type="Google" id="ProtNLM"/>
    </source>
</evidence>
<dbReference type="InterPro" id="IPR029058">
    <property type="entry name" value="AB_hydrolase_fold"/>
</dbReference>
<proteinExistence type="predicted"/>
<keyword evidence="3" id="KW-1185">Reference proteome</keyword>
<reference evidence="2 3" key="1">
    <citation type="journal article" date="2011" name="Science">
        <title>The Selaginella genome identifies genetic changes associated with the evolution of vascular plants.</title>
        <authorList>
            <person name="Banks J.A."/>
            <person name="Nishiyama T."/>
            <person name="Hasebe M."/>
            <person name="Bowman J.L."/>
            <person name="Gribskov M."/>
            <person name="dePamphilis C."/>
            <person name="Albert V.A."/>
            <person name="Aono N."/>
            <person name="Aoyama T."/>
            <person name="Ambrose B.A."/>
            <person name="Ashton N.W."/>
            <person name="Axtell M.J."/>
            <person name="Barker E."/>
            <person name="Barker M.S."/>
            <person name="Bennetzen J.L."/>
            <person name="Bonawitz N.D."/>
            <person name="Chapple C."/>
            <person name="Cheng C."/>
            <person name="Correa L.G."/>
            <person name="Dacre M."/>
            <person name="DeBarry J."/>
            <person name="Dreyer I."/>
            <person name="Elias M."/>
            <person name="Engstrom E.M."/>
            <person name="Estelle M."/>
            <person name="Feng L."/>
            <person name="Finet C."/>
            <person name="Floyd S.K."/>
            <person name="Frommer W.B."/>
            <person name="Fujita T."/>
            <person name="Gramzow L."/>
            <person name="Gutensohn M."/>
            <person name="Harholt J."/>
            <person name="Hattori M."/>
            <person name="Heyl A."/>
            <person name="Hirai T."/>
            <person name="Hiwatashi Y."/>
            <person name="Ishikawa M."/>
            <person name="Iwata M."/>
            <person name="Karol K.G."/>
            <person name="Koehler B."/>
            <person name="Kolukisaoglu U."/>
            <person name="Kubo M."/>
            <person name="Kurata T."/>
            <person name="Lalonde S."/>
            <person name="Li K."/>
            <person name="Li Y."/>
            <person name="Litt A."/>
            <person name="Lyons E."/>
            <person name="Manning G."/>
            <person name="Maruyama T."/>
            <person name="Michael T.P."/>
            <person name="Mikami K."/>
            <person name="Miyazaki S."/>
            <person name="Morinaga S."/>
            <person name="Murata T."/>
            <person name="Mueller-Roeber B."/>
            <person name="Nelson D.R."/>
            <person name="Obara M."/>
            <person name="Oguri Y."/>
            <person name="Olmstead R.G."/>
            <person name="Onodera N."/>
            <person name="Petersen B.L."/>
            <person name="Pils B."/>
            <person name="Prigge M."/>
            <person name="Rensing S.A."/>
            <person name="Riano-Pachon D.M."/>
            <person name="Roberts A.W."/>
            <person name="Sato Y."/>
            <person name="Scheller H.V."/>
            <person name="Schulz B."/>
            <person name="Schulz C."/>
            <person name="Shakirov E.V."/>
            <person name="Shibagaki N."/>
            <person name="Shinohara N."/>
            <person name="Shippen D.E."/>
            <person name="Soerensen I."/>
            <person name="Sotooka R."/>
            <person name="Sugimoto N."/>
            <person name="Sugita M."/>
            <person name="Sumikawa N."/>
            <person name="Tanurdzic M."/>
            <person name="Theissen G."/>
            <person name="Ulvskov P."/>
            <person name="Wakazuki S."/>
            <person name="Weng J.K."/>
            <person name="Willats W.W."/>
            <person name="Wipf D."/>
            <person name="Wolf P.G."/>
            <person name="Yang L."/>
            <person name="Zimmer A.D."/>
            <person name="Zhu Q."/>
            <person name="Mitros T."/>
            <person name="Hellsten U."/>
            <person name="Loque D."/>
            <person name="Otillar R."/>
            <person name="Salamov A."/>
            <person name="Schmutz J."/>
            <person name="Shapiro H."/>
            <person name="Lindquist E."/>
            <person name="Lucas S."/>
            <person name="Rokhsar D."/>
            <person name="Grigoriev I.V."/>
        </authorList>
    </citation>
    <scope>NUCLEOTIDE SEQUENCE [LARGE SCALE GENOMIC DNA]</scope>
</reference>
<dbReference type="HOGENOM" id="CLU_1121673_0_0_1"/>
<name>D8S918_SELML</name>
<accession>D8S918</accession>
<dbReference type="SUPFAM" id="SSF53474">
    <property type="entry name" value="alpha/beta-Hydrolases"/>
    <property type="match status" value="1"/>
</dbReference>
<dbReference type="Gramene" id="EFJ19267">
    <property type="protein sequence ID" value="EFJ19267"/>
    <property type="gene ID" value="SELMODRAFT_419467"/>
</dbReference>
<dbReference type="InParanoid" id="D8S918"/>